<dbReference type="GeneID" id="6007850"/>
<name>A8N950_COPC7</name>
<dbReference type="InterPro" id="IPR013783">
    <property type="entry name" value="Ig-like_fold"/>
</dbReference>
<evidence type="ECO:0000313" key="6">
    <source>
        <dbReference type="Proteomes" id="UP000001861"/>
    </source>
</evidence>
<sequence>MIVLLLGFFFAFFAKALCSTYVVNPLDNQLPLVARVNQPFSWTFSERTFNSSDGVPLTYSVPNLPSWLSFDPTTRTFSGTPTSDDEGNPKVTVVATGGHSTASSSLRFCVTSFPAPTLAVPITDQFNPSNQALSSVFVLSTGSALASPNPGLRIPPGPWSFSIGFEWGTYTSPNDIFYTIRLVDGNDIPPWMVFDPDDITLDGVVPADVGANGPVVYPLLFIASDQEGYAAETIPFDITIAGHELSANAQELPTINVTAGTSFTASLLSPADFTGILVDGDLIQPSNITHLMIDTTGLDWVRYDPPSRTLSGTPASNLSQSNGRFTLPVNLTTWFNQTLSTTVSIRLVPSYFSLPELPALHLAPGDHFELNLNQFYSNATAGRSGDADLSVSLEPAQAANFIRFNANNDTISGTIPNDFASDHLIAAFTAYSQVTHSTSHATLVIFVSPGRNAALPRPAGLSVEGHRRLVLGLAITFGVLGGLLVMTCFFAWLRRVVRVEDTALTGEEGRYGWTKSERRYYGLDVSSEKASSMSDLTSQHHQYGQPPGILDPRRSGSSFGHGLQPSIPERNYPTIGNDMYSDVMSKREFMSRVRQTVRQVSNRYNGRGKQQSSPLRPVIGRPILLRPSIGMDLNPSGNPQMRPSPSNPFDDVHSHRASTFMTGSPSTSTAEHSIPRRRADFAPPRSMAQVHFEDGHLVRQPSYASAGSDRLEVVSRHTSVRSGRSTSHLSHEYDPDGPLARPRLVPFTSSTRVPVPRVPSLIASPSAGPTASPSATKSRIGSQRAKIVKPSAAGDGIAKSTSADELTMGLHYVQSLGDQSPAVAEPPKPPRRAQEVTRYVLRTGEKFHIRLQIPATGQKIQVTQVSGQEIPKFLHVDVNAVKGMVDFTGIALSRDLGMLTVGVYADKELVSKVILEVIPRR</sequence>
<comment type="caution">
    <text evidence="5">The sequence shown here is derived from an EMBL/GenBank/DDBJ whole genome shotgun (WGS) entry which is preliminary data.</text>
</comment>
<dbReference type="SMART" id="SM00736">
    <property type="entry name" value="CADG"/>
    <property type="match status" value="1"/>
</dbReference>
<accession>A8N950</accession>
<feature type="domain" description="Dystroglycan-type cadherin-like" evidence="4">
    <location>
        <begin position="21"/>
        <end position="116"/>
    </location>
</feature>
<protein>
    <recommendedName>
        <fullName evidence="4">Dystroglycan-type cadherin-like domain-containing protein</fullName>
    </recommendedName>
</protein>
<keyword evidence="2" id="KW-0812">Transmembrane</keyword>
<reference evidence="5 6" key="1">
    <citation type="journal article" date="2010" name="Proc. Natl. Acad. Sci. U.S.A.">
        <title>Insights into evolution of multicellular fungi from the assembled chromosomes of the mushroom Coprinopsis cinerea (Coprinus cinereus).</title>
        <authorList>
            <person name="Stajich J.E."/>
            <person name="Wilke S.K."/>
            <person name="Ahren D."/>
            <person name="Au C.H."/>
            <person name="Birren B.W."/>
            <person name="Borodovsky M."/>
            <person name="Burns C."/>
            <person name="Canback B."/>
            <person name="Casselton L.A."/>
            <person name="Cheng C.K."/>
            <person name="Deng J."/>
            <person name="Dietrich F.S."/>
            <person name="Fargo D.C."/>
            <person name="Farman M.L."/>
            <person name="Gathman A.C."/>
            <person name="Goldberg J."/>
            <person name="Guigo R."/>
            <person name="Hoegger P.J."/>
            <person name="Hooker J.B."/>
            <person name="Huggins A."/>
            <person name="James T.Y."/>
            <person name="Kamada T."/>
            <person name="Kilaru S."/>
            <person name="Kodira C."/>
            <person name="Kues U."/>
            <person name="Kupfer D."/>
            <person name="Kwan H.S."/>
            <person name="Lomsadze A."/>
            <person name="Li W."/>
            <person name="Lilly W.W."/>
            <person name="Ma L.J."/>
            <person name="Mackey A.J."/>
            <person name="Manning G."/>
            <person name="Martin F."/>
            <person name="Muraguchi H."/>
            <person name="Natvig D.O."/>
            <person name="Palmerini H."/>
            <person name="Ramesh M.A."/>
            <person name="Rehmeyer C.J."/>
            <person name="Roe B.A."/>
            <person name="Shenoy N."/>
            <person name="Stanke M."/>
            <person name="Ter-Hovhannisyan V."/>
            <person name="Tunlid A."/>
            <person name="Velagapudi R."/>
            <person name="Vision T.J."/>
            <person name="Zeng Q."/>
            <person name="Zolan M.E."/>
            <person name="Pukkila P.J."/>
        </authorList>
    </citation>
    <scope>NUCLEOTIDE SEQUENCE [LARGE SCALE GENOMIC DNA]</scope>
    <source>
        <strain evidence="6">Okayama-7 / 130 / ATCC MYA-4618 / FGSC 9003</strain>
    </source>
</reference>
<dbReference type="EMBL" id="AACS02000007">
    <property type="protein sequence ID" value="EAU90541.1"/>
    <property type="molecule type" value="Genomic_DNA"/>
</dbReference>
<keyword evidence="2" id="KW-1133">Transmembrane helix</keyword>
<keyword evidence="2" id="KW-0472">Membrane</keyword>
<keyword evidence="6" id="KW-1185">Reference proteome</keyword>
<organism evidence="5 6">
    <name type="scientific">Coprinopsis cinerea (strain Okayama-7 / 130 / ATCC MYA-4618 / FGSC 9003)</name>
    <name type="common">Inky cap fungus</name>
    <name type="synonym">Hormographiella aspergillata</name>
    <dbReference type="NCBI Taxonomy" id="240176"/>
    <lineage>
        <taxon>Eukaryota</taxon>
        <taxon>Fungi</taxon>
        <taxon>Dikarya</taxon>
        <taxon>Basidiomycota</taxon>
        <taxon>Agaricomycotina</taxon>
        <taxon>Agaricomycetes</taxon>
        <taxon>Agaricomycetidae</taxon>
        <taxon>Agaricales</taxon>
        <taxon>Agaricineae</taxon>
        <taxon>Psathyrellaceae</taxon>
        <taxon>Coprinopsis</taxon>
    </lineage>
</organism>
<proteinExistence type="predicted"/>
<feature type="signal peptide" evidence="3">
    <location>
        <begin position="1"/>
        <end position="18"/>
    </location>
</feature>
<feature type="compositionally biased region" description="Polar residues" evidence="1">
    <location>
        <begin position="716"/>
        <end position="728"/>
    </location>
</feature>
<dbReference type="InterPro" id="IPR006644">
    <property type="entry name" value="Cadg"/>
</dbReference>
<dbReference type="VEuPathDB" id="FungiDB:CC1G_00925"/>
<feature type="compositionally biased region" description="Polar residues" evidence="1">
    <location>
        <begin position="531"/>
        <end position="542"/>
    </location>
</feature>
<dbReference type="RefSeq" id="XP_001831378.1">
    <property type="nucleotide sequence ID" value="XM_001831326.1"/>
</dbReference>
<dbReference type="Proteomes" id="UP000001861">
    <property type="component" value="Unassembled WGS sequence"/>
</dbReference>
<evidence type="ECO:0000256" key="1">
    <source>
        <dbReference type="SAM" id="MobiDB-lite"/>
    </source>
</evidence>
<keyword evidence="3" id="KW-0732">Signal</keyword>
<dbReference type="OrthoDB" id="414243at2759"/>
<feature type="transmembrane region" description="Helical" evidence="2">
    <location>
        <begin position="469"/>
        <end position="493"/>
    </location>
</feature>
<dbReference type="Gene3D" id="2.60.40.10">
    <property type="entry name" value="Immunoglobulins"/>
    <property type="match status" value="2"/>
</dbReference>
<dbReference type="STRING" id="240176.A8N950"/>
<feature type="chain" id="PRO_5002724476" description="Dystroglycan-type cadherin-like domain-containing protein" evidence="3">
    <location>
        <begin position="19"/>
        <end position="921"/>
    </location>
</feature>
<dbReference type="InterPro" id="IPR015919">
    <property type="entry name" value="Cadherin-like_sf"/>
</dbReference>
<evidence type="ECO:0000256" key="2">
    <source>
        <dbReference type="SAM" id="Phobius"/>
    </source>
</evidence>
<dbReference type="AlphaFoldDB" id="A8N950"/>
<feature type="region of interest" description="Disordered" evidence="1">
    <location>
        <begin position="758"/>
        <end position="798"/>
    </location>
</feature>
<dbReference type="InParanoid" id="A8N950"/>
<dbReference type="OMA" id="MRWYGIG"/>
<feature type="region of interest" description="Disordered" evidence="1">
    <location>
        <begin position="531"/>
        <end position="575"/>
    </location>
</feature>
<gene>
    <name evidence="5" type="ORF">CC1G_00925</name>
</gene>
<dbReference type="Pfam" id="PF05345">
    <property type="entry name" value="He_PIG"/>
    <property type="match status" value="1"/>
</dbReference>
<dbReference type="GO" id="GO:0016020">
    <property type="term" value="C:membrane"/>
    <property type="evidence" value="ECO:0007669"/>
    <property type="project" value="InterPro"/>
</dbReference>
<dbReference type="SUPFAM" id="SSF49313">
    <property type="entry name" value="Cadherin-like"/>
    <property type="match status" value="2"/>
</dbReference>
<dbReference type="GO" id="GO:0005509">
    <property type="term" value="F:calcium ion binding"/>
    <property type="evidence" value="ECO:0007669"/>
    <property type="project" value="InterPro"/>
</dbReference>
<feature type="region of interest" description="Disordered" evidence="1">
    <location>
        <begin position="708"/>
        <end position="737"/>
    </location>
</feature>
<evidence type="ECO:0000259" key="4">
    <source>
        <dbReference type="SMART" id="SM00736"/>
    </source>
</evidence>
<dbReference type="eggNOG" id="ENOG502QURR">
    <property type="taxonomic scope" value="Eukaryota"/>
</dbReference>
<evidence type="ECO:0000313" key="5">
    <source>
        <dbReference type="EMBL" id="EAU90541.1"/>
    </source>
</evidence>
<dbReference type="KEGG" id="cci:CC1G_00925"/>
<feature type="compositionally biased region" description="Low complexity" evidence="1">
    <location>
        <begin position="763"/>
        <end position="776"/>
    </location>
</feature>
<evidence type="ECO:0000256" key="3">
    <source>
        <dbReference type="SAM" id="SignalP"/>
    </source>
</evidence>